<organism evidence="1">
    <name type="scientific">bioreactor metagenome</name>
    <dbReference type="NCBI Taxonomy" id="1076179"/>
    <lineage>
        <taxon>unclassified sequences</taxon>
        <taxon>metagenomes</taxon>
        <taxon>ecological metagenomes</taxon>
    </lineage>
</organism>
<gene>
    <name evidence="1" type="ORF">SDC9_83841</name>
</gene>
<reference evidence="1" key="1">
    <citation type="submission" date="2019-08" db="EMBL/GenBank/DDBJ databases">
        <authorList>
            <person name="Kucharzyk K."/>
            <person name="Murdoch R.W."/>
            <person name="Higgins S."/>
            <person name="Loffler F."/>
        </authorList>
    </citation>
    <scope>NUCLEOTIDE SEQUENCE</scope>
</reference>
<dbReference type="AlphaFoldDB" id="A0A644ZHD1"/>
<accession>A0A644ZHD1</accession>
<dbReference type="EMBL" id="VSSQ01007875">
    <property type="protein sequence ID" value="MPM37234.1"/>
    <property type="molecule type" value="Genomic_DNA"/>
</dbReference>
<protein>
    <submittedName>
        <fullName evidence="1">Uncharacterized protein</fullName>
    </submittedName>
</protein>
<proteinExistence type="predicted"/>
<evidence type="ECO:0000313" key="1">
    <source>
        <dbReference type="EMBL" id="MPM37234.1"/>
    </source>
</evidence>
<comment type="caution">
    <text evidence="1">The sequence shown here is derived from an EMBL/GenBank/DDBJ whole genome shotgun (WGS) entry which is preliminary data.</text>
</comment>
<sequence length="133" mass="14830">MLCSLGCGQKGVCIGRYDEQHIVLCIGTMFKHLCIRGKSLLIAVAAEKGKHRNIRKVALYEGEGQLECRLFGEITVLAHHMAGKSSVEVGSQRDVKVMDMRGNGDAFRLRGEQKGGLMLSQHFLMQRTEKNNR</sequence>
<name>A0A644ZHD1_9ZZZZ</name>